<dbReference type="STRING" id="747525.W4K140"/>
<accession>W4K140</accession>
<keyword evidence="2" id="KW-1185">Reference proteome</keyword>
<dbReference type="Gene3D" id="3.40.50.720">
    <property type="entry name" value="NAD(P)-binding Rossmann-like Domain"/>
    <property type="match status" value="2"/>
</dbReference>
<dbReference type="InterPro" id="IPR036291">
    <property type="entry name" value="NAD(P)-bd_dom_sf"/>
</dbReference>
<sequence>MIINDNDRTTVVEITDGTISRWVMPRSALEGSLNVLRQAVKYKVKKFVMTATWASTLERKPLSSGDPADYWTGKVITYKDWGHVTREEVINSTHDPFWVYCATKLLSEKASWKFAAEHPELDVITGEILNVPPVPQDIQSKRYLMCAEQLIWQDAVRVLAKKWPGVVNRLPSLENAPAAPGHFPITDTSQIEADPKMFEYIGWEEMVVDTFIDLIEAETGWD</sequence>
<proteinExistence type="predicted"/>
<evidence type="ECO:0000313" key="1">
    <source>
        <dbReference type="EMBL" id="ETW79553.1"/>
    </source>
</evidence>
<dbReference type="KEGG" id="hir:HETIRDRAFT_428054"/>
<dbReference type="AlphaFoldDB" id="W4K140"/>
<dbReference type="GeneID" id="20674251"/>
<dbReference type="Proteomes" id="UP000030671">
    <property type="component" value="Unassembled WGS sequence"/>
</dbReference>
<dbReference type="RefSeq" id="XP_009548133.1">
    <property type="nucleotide sequence ID" value="XM_009549838.1"/>
</dbReference>
<gene>
    <name evidence="1" type="ORF">HETIRDRAFT_428054</name>
</gene>
<organism evidence="1 2">
    <name type="scientific">Heterobasidion irregulare (strain TC 32-1)</name>
    <dbReference type="NCBI Taxonomy" id="747525"/>
    <lineage>
        <taxon>Eukaryota</taxon>
        <taxon>Fungi</taxon>
        <taxon>Dikarya</taxon>
        <taxon>Basidiomycota</taxon>
        <taxon>Agaricomycotina</taxon>
        <taxon>Agaricomycetes</taxon>
        <taxon>Russulales</taxon>
        <taxon>Bondarzewiaceae</taxon>
        <taxon>Heterobasidion</taxon>
        <taxon>Heterobasidion annosum species complex</taxon>
    </lineage>
</organism>
<dbReference type="OrthoDB" id="2735536at2759"/>
<dbReference type="EMBL" id="KI925460">
    <property type="protein sequence ID" value="ETW79553.1"/>
    <property type="molecule type" value="Genomic_DNA"/>
</dbReference>
<dbReference type="SUPFAM" id="SSF51735">
    <property type="entry name" value="NAD(P)-binding Rossmann-fold domains"/>
    <property type="match status" value="1"/>
</dbReference>
<name>W4K140_HETIT</name>
<evidence type="ECO:0000313" key="2">
    <source>
        <dbReference type="Proteomes" id="UP000030671"/>
    </source>
</evidence>
<evidence type="ECO:0008006" key="3">
    <source>
        <dbReference type="Google" id="ProtNLM"/>
    </source>
</evidence>
<dbReference type="InParanoid" id="W4K140"/>
<protein>
    <recommendedName>
        <fullName evidence="3">NAD-dependent epimerase/dehydratase domain-containing protein</fullName>
    </recommendedName>
</protein>
<dbReference type="HOGENOM" id="CLU_1245522_0_0_1"/>
<reference evidence="1 2" key="1">
    <citation type="journal article" date="2012" name="New Phytol.">
        <title>Insight into trade-off between wood decay and parasitism from the genome of a fungal forest pathogen.</title>
        <authorList>
            <person name="Olson A."/>
            <person name="Aerts A."/>
            <person name="Asiegbu F."/>
            <person name="Belbahri L."/>
            <person name="Bouzid O."/>
            <person name="Broberg A."/>
            <person name="Canback B."/>
            <person name="Coutinho P.M."/>
            <person name="Cullen D."/>
            <person name="Dalman K."/>
            <person name="Deflorio G."/>
            <person name="van Diepen L.T."/>
            <person name="Dunand C."/>
            <person name="Duplessis S."/>
            <person name="Durling M."/>
            <person name="Gonthier P."/>
            <person name="Grimwood J."/>
            <person name="Fossdal C.G."/>
            <person name="Hansson D."/>
            <person name="Henrissat B."/>
            <person name="Hietala A."/>
            <person name="Himmelstrand K."/>
            <person name="Hoffmeister D."/>
            <person name="Hogberg N."/>
            <person name="James T.Y."/>
            <person name="Karlsson M."/>
            <person name="Kohler A."/>
            <person name="Kues U."/>
            <person name="Lee Y.H."/>
            <person name="Lin Y.C."/>
            <person name="Lind M."/>
            <person name="Lindquist E."/>
            <person name="Lombard V."/>
            <person name="Lucas S."/>
            <person name="Lunden K."/>
            <person name="Morin E."/>
            <person name="Murat C."/>
            <person name="Park J."/>
            <person name="Raffaello T."/>
            <person name="Rouze P."/>
            <person name="Salamov A."/>
            <person name="Schmutz J."/>
            <person name="Solheim H."/>
            <person name="Stahlberg J."/>
            <person name="Velez H."/>
            <person name="de Vries R.P."/>
            <person name="Wiebenga A."/>
            <person name="Woodward S."/>
            <person name="Yakovlev I."/>
            <person name="Garbelotto M."/>
            <person name="Martin F."/>
            <person name="Grigoriev I.V."/>
            <person name="Stenlid J."/>
        </authorList>
    </citation>
    <scope>NUCLEOTIDE SEQUENCE [LARGE SCALE GENOMIC DNA]</scope>
    <source>
        <strain evidence="1 2">TC 32-1</strain>
    </source>
</reference>